<evidence type="ECO:0000313" key="2">
    <source>
        <dbReference type="Proteomes" id="UP000035740"/>
    </source>
</evidence>
<keyword evidence="2" id="KW-1185">Reference proteome</keyword>
<dbReference type="EMBL" id="KQ090420">
    <property type="protein sequence ID" value="KMS95982.1"/>
    <property type="molecule type" value="Genomic_DNA"/>
</dbReference>
<gene>
    <name evidence="1" type="ORF">BVRB_003420</name>
</gene>
<accession>A0A0J8B861</accession>
<organism evidence="1 2">
    <name type="scientific">Beta vulgaris subsp. vulgaris</name>
    <name type="common">Beet</name>
    <dbReference type="NCBI Taxonomy" id="3555"/>
    <lineage>
        <taxon>Eukaryota</taxon>
        <taxon>Viridiplantae</taxon>
        <taxon>Streptophyta</taxon>
        <taxon>Embryophyta</taxon>
        <taxon>Tracheophyta</taxon>
        <taxon>Spermatophyta</taxon>
        <taxon>Magnoliopsida</taxon>
        <taxon>eudicotyledons</taxon>
        <taxon>Gunneridae</taxon>
        <taxon>Pentapetalae</taxon>
        <taxon>Caryophyllales</taxon>
        <taxon>Chenopodiaceae</taxon>
        <taxon>Betoideae</taxon>
        <taxon>Beta</taxon>
    </lineage>
</organism>
<dbReference type="Proteomes" id="UP000035740">
    <property type="component" value="Unassembled WGS sequence"/>
</dbReference>
<dbReference type="Gramene" id="KMS95982">
    <property type="protein sequence ID" value="KMS95982"/>
    <property type="gene ID" value="BVRB_003420"/>
</dbReference>
<protein>
    <submittedName>
        <fullName evidence="1">Uncharacterized protein</fullName>
    </submittedName>
</protein>
<reference evidence="1 2" key="1">
    <citation type="journal article" date="2014" name="Nature">
        <title>The genome of the recently domesticated crop plant sugar beet (Beta vulgaris).</title>
        <authorList>
            <person name="Dohm J.C."/>
            <person name="Minoche A.E."/>
            <person name="Holtgrawe D."/>
            <person name="Capella-Gutierrez S."/>
            <person name="Zakrzewski F."/>
            <person name="Tafer H."/>
            <person name="Rupp O."/>
            <person name="Sorensen T.R."/>
            <person name="Stracke R."/>
            <person name="Reinhardt R."/>
            <person name="Goesmann A."/>
            <person name="Kraft T."/>
            <person name="Schulz B."/>
            <person name="Stadler P.F."/>
            <person name="Schmidt T."/>
            <person name="Gabaldon T."/>
            <person name="Lehrach H."/>
            <person name="Weisshaar B."/>
            <person name="Himmelbauer H."/>
        </authorList>
    </citation>
    <scope>NUCLEOTIDE SEQUENCE [LARGE SCALE GENOMIC DNA]</scope>
    <source>
        <tissue evidence="1">Taproot</tissue>
    </source>
</reference>
<proteinExistence type="predicted"/>
<sequence>MTEAIVAIMKQIQDQQKIRHLHSMPKACPSVVVKKEDDSALQKTLEENQENGRRFHGLN</sequence>
<evidence type="ECO:0000313" key="1">
    <source>
        <dbReference type="EMBL" id="KMS95982.1"/>
    </source>
</evidence>
<dbReference type="AlphaFoldDB" id="A0A0J8B861"/>
<name>A0A0J8B861_BETVV</name>